<evidence type="ECO:0000313" key="2">
    <source>
        <dbReference type="Proteomes" id="UP000813385"/>
    </source>
</evidence>
<evidence type="ECO:0000313" key="1">
    <source>
        <dbReference type="EMBL" id="KAH7375071.1"/>
    </source>
</evidence>
<protein>
    <submittedName>
        <fullName evidence="1">Uncharacterized protein</fullName>
    </submittedName>
</protein>
<proteinExistence type="predicted"/>
<name>A0A8K0TUN5_9PEZI</name>
<organism evidence="1 2">
    <name type="scientific">Plectosphaerella cucumerina</name>
    <dbReference type="NCBI Taxonomy" id="40658"/>
    <lineage>
        <taxon>Eukaryota</taxon>
        <taxon>Fungi</taxon>
        <taxon>Dikarya</taxon>
        <taxon>Ascomycota</taxon>
        <taxon>Pezizomycotina</taxon>
        <taxon>Sordariomycetes</taxon>
        <taxon>Hypocreomycetidae</taxon>
        <taxon>Glomerellales</taxon>
        <taxon>Plectosphaerellaceae</taxon>
        <taxon>Plectosphaerella</taxon>
    </lineage>
</organism>
<comment type="caution">
    <text evidence="1">The sequence shown here is derived from an EMBL/GenBank/DDBJ whole genome shotgun (WGS) entry which is preliminary data.</text>
</comment>
<gene>
    <name evidence="1" type="ORF">B0T11DRAFT_269675</name>
</gene>
<reference evidence="1" key="1">
    <citation type="journal article" date="2021" name="Nat. Commun.">
        <title>Genetic determinants of endophytism in the Arabidopsis root mycobiome.</title>
        <authorList>
            <person name="Mesny F."/>
            <person name="Miyauchi S."/>
            <person name="Thiergart T."/>
            <person name="Pickel B."/>
            <person name="Atanasova L."/>
            <person name="Karlsson M."/>
            <person name="Huettel B."/>
            <person name="Barry K.W."/>
            <person name="Haridas S."/>
            <person name="Chen C."/>
            <person name="Bauer D."/>
            <person name="Andreopoulos W."/>
            <person name="Pangilinan J."/>
            <person name="LaButti K."/>
            <person name="Riley R."/>
            <person name="Lipzen A."/>
            <person name="Clum A."/>
            <person name="Drula E."/>
            <person name="Henrissat B."/>
            <person name="Kohler A."/>
            <person name="Grigoriev I.V."/>
            <person name="Martin F.M."/>
            <person name="Hacquard S."/>
        </authorList>
    </citation>
    <scope>NUCLEOTIDE SEQUENCE</scope>
    <source>
        <strain evidence="1">MPI-CAGE-AT-0016</strain>
    </source>
</reference>
<dbReference type="AlphaFoldDB" id="A0A8K0TUN5"/>
<keyword evidence="2" id="KW-1185">Reference proteome</keyword>
<sequence length="184" mass="20863">MRKFGPVLSCCSFRPLVRPVVGWCAASQANVKEADMRMCFGDPSPGQRRQHSVPRHCYGFGARSCRPTTDGAANVDCAPPLHRPSAEFTPPSPAEQKASHRRPYRELRCINSLLVFGHDELKVFEACSRHTSVELMRLLDVFLYRRKGTRSILSKKLQVSRRWKSYVKAVPEFVHVVVCSYQVS</sequence>
<dbReference type="EMBL" id="JAGPXD010000001">
    <property type="protein sequence ID" value="KAH7375071.1"/>
    <property type="molecule type" value="Genomic_DNA"/>
</dbReference>
<dbReference type="Proteomes" id="UP000813385">
    <property type="component" value="Unassembled WGS sequence"/>
</dbReference>
<accession>A0A8K0TUN5</accession>